<evidence type="ECO:0000256" key="2">
    <source>
        <dbReference type="ARBA" id="ARBA00006772"/>
    </source>
</evidence>
<keyword evidence="6 7" id="KW-0472">Membrane</keyword>
<sequence length="196" mass="21657">MSRLQNELSGNDDYKFQRKSCEDQFKFNRKLSVTLKEADASLESRDPSASLAKQKIAEGPIPPLLTWKIVEKKLPWGVVILLGGGFALAFVSQEYGLSKWLGTQLAVLKPLDPWIVNMILCIIVAAATEVTSNVAMCTLLMPILAELSLQLEVNPLYFMFPAAIATSFAFMLPVATPPNAVVFAYGYLEVIDMVRI</sequence>
<organism evidence="8 9">
    <name type="scientific">Mytilus edulis</name>
    <name type="common">Blue mussel</name>
    <dbReference type="NCBI Taxonomy" id="6550"/>
    <lineage>
        <taxon>Eukaryota</taxon>
        <taxon>Metazoa</taxon>
        <taxon>Spiralia</taxon>
        <taxon>Lophotrochozoa</taxon>
        <taxon>Mollusca</taxon>
        <taxon>Bivalvia</taxon>
        <taxon>Autobranchia</taxon>
        <taxon>Pteriomorphia</taxon>
        <taxon>Mytilida</taxon>
        <taxon>Mytiloidea</taxon>
        <taxon>Mytilidae</taxon>
        <taxon>Mytilinae</taxon>
        <taxon>Mytilus</taxon>
    </lineage>
</organism>
<keyword evidence="5 7" id="KW-1133">Transmembrane helix</keyword>
<comment type="caution">
    <text evidence="8">The sequence shown here is derived from an EMBL/GenBank/DDBJ whole genome shotgun (WGS) entry which is preliminary data.</text>
</comment>
<dbReference type="EMBL" id="CAJPWZ010000137">
    <property type="protein sequence ID" value="CAG2186490.1"/>
    <property type="molecule type" value="Genomic_DNA"/>
</dbReference>
<accession>A0A8S3PSG3</accession>
<evidence type="ECO:0000256" key="3">
    <source>
        <dbReference type="ARBA" id="ARBA00022448"/>
    </source>
</evidence>
<dbReference type="PANTHER" id="PTHR10283">
    <property type="entry name" value="SOLUTE CARRIER FAMILY 13 MEMBER"/>
    <property type="match status" value="1"/>
</dbReference>
<dbReference type="Proteomes" id="UP000683360">
    <property type="component" value="Unassembled WGS sequence"/>
</dbReference>
<evidence type="ECO:0000313" key="8">
    <source>
        <dbReference type="EMBL" id="CAG2186490.1"/>
    </source>
</evidence>
<feature type="transmembrane region" description="Helical" evidence="7">
    <location>
        <begin position="74"/>
        <end position="95"/>
    </location>
</feature>
<keyword evidence="3" id="KW-0813">Transport</keyword>
<proteinExistence type="inferred from homology"/>
<protein>
    <submittedName>
        <fullName evidence="8">SLC13A2_3_5</fullName>
    </submittedName>
</protein>
<gene>
    <name evidence="8" type="ORF">MEDL_2027</name>
</gene>
<comment type="subcellular location">
    <subcellularLocation>
        <location evidence="1">Membrane</location>
        <topology evidence="1">Multi-pass membrane protein</topology>
    </subcellularLocation>
</comment>
<evidence type="ECO:0000256" key="5">
    <source>
        <dbReference type="ARBA" id="ARBA00022989"/>
    </source>
</evidence>
<evidence type="ECO:0000256" key="7">
    <source>
        <dbReference type="SAM" id="Phobius"/>
    </source>
</evidence>
<dbReference type="AlphaFoldDB" id="A0A8S3PSG3"/>
<feature type="transmembrane region" description="Helical" evidence="7">
    <location>
        <begin position="156"/>
        <end position="175"/>
    </location>
</feature>
<name>A0A8S3PSG3_MYTED</name>
<dbReference type="OrthoDB" id="6493944at2759"/>
<keyword evidence="4 7" id="KW-0812">Transmembrane</keyword>
<dbReference type="InterPro" id="IPR031312">
    <property type="entry name" value="Na/sul_symport_CS"/>
</dbReference>
<reference evidence="8" key="1">
    <citation type="submission" date="2021-03" db="EMBL/GenBank/DDBJ databases">
        <authorList>
            <person name="Bekaert M."/>
        </authorList>
    </citation>
    <scope>NUCLEOTIDE SEQUENCE</scope>
</reference>
<evidence type="ECO:0000313" key="9">
    <source>
        <dbReference type="Proteomes" id="UP000683360"/>
    </source>
</evidence>
<dbReference type="Pfam" id="PF00939">
    <property type="entry name" value="Na_sulph_symp"/>
    <property type="match status" value="1"/>
</dbReference>
<evidence type="ECO:0000256" key="6">
    <source>
        <dbReference type="ARBA" id="ARBA00023136"/>
    </source>
</evidence>
<evidence type="ECO:0000256" key="1">
    <source>
        <dbReference type="ARBA" id="ARBA00004141"/>
    </source>
</evidence>
<dbReference type="GO" id="GO:0015141">
    <property type="term" value="F:succinate transmembrane transporter activity"/>
    <property type="evidence" value="ECO:0007669"/>
    <property type="project" value="UniProtKB-ARBA"/>
</dbReference>
<keyword evidence="9" id="KW-1185">Reference proteome</keyword>
<evidence type="ECO:0000256" key="4">
    <source>
        <dbReference type="ARBA" id="ARBA00022692"/>
    </source>
</evidence>
<dbReference type="GO" id="GO:0005886">
    <property type="term" value="C:plasma membrane"/>
    <property type="evidence" value="ECO:0007669"/>
    <property type="project" value="TreeGrafter"/>
</dbReference>
<dbReference type="PANTHER" id="PTHR10283:SF82">
    <property type="entry name" value="SOLUTE CARRIER FAMILY 13 MEMBER 2"/>
    <property type="match status" value="1"/>
</dbReference>
<dbReference type="InterPro" id="IPR001898">
    <property type="entry name" value="SLC13A/DASS"/>
</dbReference>
<dbReference type="PROSITE" id="PS01271">
    <property type="entry name" value="NA_SULFATE"/>
    <property type="match status" value="1"/>
</dbReference>
<comment type="similarity">
    <text evidence="2">Belongs to the SLC13A/DASS transporter (TC 2.A.47) family. NADC subfamily.</text>
</comment>
<feature type="transmembrane region" description="Helical" evidence="7">
    <location>
        <begin position="115"/>
        <end position="144"/>
    </location>
</feature>